<protein>
    <submittedName>
        <fullName evidence="1">Uncharacterized protein</fullName>
    </submittedName>
</protein>
<keyword evidence="2" id="KW-1185">Reference proteome</keyword>
<name>A0A1Y2DDS7_9FUNG</name>
<sequence length="192" mass="23292">MEHSLDNLVCPRDNHFSNKIFAYCIDPDCNEKNKFVCNECVFDIHSRHKLVRIKELNFIVQNKYSRYEKYVEEAKETLKKFKRNQQMQFRKLEGLKEDIIKNLDEKIYRFKEELENKYQMINSENDKKYDNIKEFEKYFTSVNADATQTFDLTKLTEICNNIYQEKEEEKIDIHQTSKRVASLLHPKKKKIK</sequence>
<accession>A0A1Y2DDS7</accession>
<evidence type="ECO:0000313" key="2">
    <source>
        <dbReference type="Proteomes" id="UP000193920"/>
    </source>
</evidence>
<dbReference type="EMBL" id="MCOG01000070">
    <property type="protein sequence ID" value="ORY57357.1"/>
    <property type="molecule type" value="Genomic_DNA"/>
</dbReference>
<dbReference type="AlphaFoldDB" id="A0A1Y2DDS7"/>
<proteinExistence type="predicted"/>
<evidence type="ECO:0000313" key="1">
    <source>
        <dbReference type="EMBL" id="ORY57357.1"/>
    </source>
</evidence>
<comment type="caution">
    <text evidence="1">The sequence shown here is derived from an EMBL/GenBank/DDBJ whole genome shotgun (WGS) entry which is preliminary data.</text>
</comment>
<dbReference type="Proteomes" id="UP000193920">
    <property type="component" value="Unassembled WGS sequence"/>
</dbReference>
<reference evidence="1 2" key="1">
    <citation type="submission" date="2016-08" db="EMBL/GenBank/DDBJ databases">
        <title>A Parts List for Fungal Cellulosomes Revealed by Comparative Genomics.</title>
        <authorList>
            <consortium name="DOE Joint Genome Institute"/>
            <person name="Haitjema C.H."/>
            <person name="Gilmore S.P."/>
            <person name="Henske J.K."/>
            <person name="Solomon K.V."/>
            <person name="De Groot R."/>
            <person name="Kuo A."/>
            <person name="Mondo S.J."/>
            <person name="Salamov A.A."/>
            <person name="Labutti K."/>
            <person name="Zhao Z."/>
            <person name="Chiniquy J."/>
            <person name="Barry K."/>
            <person name="Brewer H.M."/>
            <person name="Purvine S.O."/>
            <person name="Wright A.T."/>
            <person name="Boxma B."/>
            <person name="Van Alen T."/>
            <person name="Hackstein J.H."/>
            <person name="Baker S.E."/>
            <person name="Grigoriev I.V."/>
            <person name="O'Malley M.A."/>
        </authorList>
    </citation>
    <scope>NUCLEOTIDE SEQUENCE [LARGE SCALE GENOMIC DNA]</scope>
    <source>
        <strain evidence="1 2">G1</strain>
    </source>
</reference>
<organism evidence="1 2">
    <name type="scientific">Neocallimastix californiae</name>
    <dbReference type="NCBI Taxonomy" id="1754190"/>
    <lineage>
        <taxon>Eukaryota</taxon>
        <taxon>Fungi</taxon>
        <taxon>Fungi incertae sedis</taxon>
        <taxon>Chytridiomycota</taxon>
        <taxon>Chytridiomycota incertae sedis</taxon>
        <taxon>Neocallimastigomycetes</taxon>
        <taxon>Neocallimastigales</taxon>
        <taxon>Neocallimastigaceae</taxon>
        <taxon>Neocallimastix</taxon>
    </lineage>
</organism>
<gene>
    <name evidence="1" type="ORF">LY90DRAFT_506511</name>
</gene>
<dbReference type="OrthoDB" id="2335338at2759"/>